<dbReference type="EMBL" id="JBFXLQ010000033">
    <property type="protein sequence ID" value="KAL2865262.1"/>
    <property type="molecule type" value="Genomic_DNA"/>
</dbReference>
<dbReference type="Gene3D" id="3.40.30.10">
    <property type="entry name" value="Glutaredoxin"/>
    <property type="match status" value="1"/>
</dbReference>
<accession>A0ABR4LLL8</accession>
<dbReference type="PANTHER" id="PTHR12452:SF0">
    <property type="entry name" value="THIOREDOXIN DOMAIN-CONTAINING PROTEIN 17"/>
    <property type="match status" value="1"/>
</dbReference>
<evidence type="ECO:0000259" key="2">
    <source>
        <dbReference type="Pfam" id="PF06110"/>
    </source>
</evidence>
<sequence length="132" mass="14870">MPILTAFQFPGSPESLDLPADQSAFFLSFHASADPQTGKPWCPDVRAAMPYLEEAFSADHAPSVAFIGVGQKPEWRDLSNVYRTKWNVSSVPTLVRYERVDETVKEVGRLVEGEIMDRARLLQFIRTRSARV</sequence>
<proteinExistence type="inferred from homology"/>
<dbReference type="SUPFAM" id="SSF52833">
    <property type="entry name" value="Thioredoxin-like"/>
    <property type="match status" value="1"/>
</dbReference>
<dbReference type="InterPro" id="IPR036249">
    <property type="entry name" value="Thioredoxin-like_sf"/>
</dbReference>
<dbReference type="Pfam" id="PF06110">
    <property type="entry name" value="TXD17-like_Trx"/>
    <property type="match status" value="1"/>
</dbReference>
<dbReference type="InterPro" id="IPR010357">
    <property type="entry name" value="TXNDC17_dom"/>
</dbReference>
<dbReference type="PANTHER" id="PTHR12452">
    <property type="entry name" value="42-9-9 PROTEIN-RELATED"/>
    <property type="match status" value="1"/>
</dbReference>
<gene>
    <name evidence="3" type="ORF">BJX67DRAFT_383002</name>
</gene>
<organism evidence="3 4">
    <name type="scientific">Aspergillus lucknowensis</name>
    <dbReference type="NCBI Taxonomy" id="176173"/>
    <lineage>
        <taxon>Eukaryota</taxon>
        <taxon>Fungi</taxon>
        <taxon>Dikarya</taxon>
        <taxon>Ascomycota</taxon>
        <taxon>Pezizomycotina</taxon>
        <taxon>Eurotiomycetes</taxon>
        <taxon>Eurotiomycetidae</taxon>
        <taxon>Eurotiales</taxon>
        <taxon>Aspergillaceae</taxon>
        <taxon>Aspergillus</taxon>
        <taxon>Aspergillus subgen. Nidulantes</taxon>
    </lineage>
</organism>
<reference evidence="3 4" key="1">
    <citation type="submission" date="2024-07" db="EMBL/GenBank/DDBJ databases">
        <title>Section-level genome sequencing and comparative genomics of Aspergillus sections Usti and Cavernicolus.</title>
        <authorList>
            <consortium name="Lawrence Berkeley National Laboratory"/>
            <person name="Nybo J.L."/>
            <person name="Vesth T.C."/>
            <person name="Theobald S."/>
            <person name="Frisvad J.C."/>
            <person name="Larsen T.O."/>
            <person name="Kjaerboelling I."/>
            <person name="Rothschild-Mancinelli K."/>
            <person name="Lyhne E.K."/>
            <person name="Kogle M.E."/>
            <person name="Barry K."/>
            <person name="Clum A."/>
            <person name="Na H."/>
            <person name="Ledsgaard L."/>
            <person name="Lin J."/>
            <person name="Lipzen A."/>
            <person name="Kuo A."/>
            <person name="Riley R."/>
            <person name="Mondo S."/>
            <person name="Labutti K."/>
            <person name="Haridas S."/>
            <person name="Pangalinan J."/>
            <person name="Salamov A.A."/>
            <person name="Simmons B.A."/>
            <person name="Magnuson J.K."/>
            <person name="Chen J."/>
            <person name="Drula E."/>
            <person name="Henrissat B."/>
            <person name="Wiebenga A."/>
            <person name="Lubbers R.J."/>
            <person name="Gomes A.C."/>
            <person name="Macurrencykelacurrency M.R."/>
            <person name="Stajich J."/>
            <person name="Grigoriev I.V."/>
            <person name="Mortensen U.H."/>
            <person name="De Vries R.P."/>
            <person name="Baker S.E."/>
            <person name="Andersen M.R."/>
        </authorList>
    </citation>
    <scope>NUCLEOTIDE SEQUENCE [LARGE SCALE GENOMIC DNA]</scope>
    <source>
        <strain evidence="3 4">CBS 449.75</strain>
    </source>
</reference>
<evidence type="ECO:0000313" key="4">
    <source>
        <dbReference type="Proteomes" id="UP001610432"/>
    </source>
</evidence>
<comment type="caution">
    <text evidence="3">The sequence shown here is derived from an EMBL/GenBank/DDBJ whole genome shotgun (WGS) entry which is preliminary data.</text>
</comment>
<dbReference type="Proteomes" id="UP001610432">
    <property type="component" value="Unassembled WGS sequence"/>
</dbReference>
<dbReference type="InterPro" id="IPR045108">
    <property type="entry name" value="TXNDC17-like"/>
</dbReference>
<feature type="domain" description="Thioredoxin" evidence="2">
    <location>
        <begin position="21"/>
        <end position="102"/>
    </location>
</feature>
<evidence type="ECO:0000313" key="3">
    <source>
        <dbReference type="EMBL" id="KAL2865262.1"/>
    </source>
</evidence>
<keyword evidence="4" id="KW-1185">Reference proteome</keyword>
<name>A0ABR4LLL8_9EURO</name>
<evidence type="ECO:0000256" key="1">
    <source>
        <dbReference type="ARBA" id="ARBA00008987"/>
    </source>
</evidence>
<protein>
    <submittedName>
        <fullName evidence="3">Thioredoxin-like protein</fullName>
    </submittedName>
</protein>
<dbReference type="RefSeq" id="XP_070884241.1">
    <property type="nucleotide sequence ID" value="XM_071033346.1"/>
</dbReference>
<comment type="similarity">
    <text evidence="1">Belongs to the thioredoxin family.</text>
</comment>
<dbReference type="GeneID" id="98148418"/>